<organism evidence="3 4">
    <name type="scientific">Tagetes erecta</name>
    <name type="common">African marigold</name>
    <dbReference type="NCBI Taxonomy" id="13708"/>
    <lineage>
        <taxon>Eukaryota</taxon>
        <taxon>Viridiplantae</taxon>
        <taxon>Streptophyta</taxon>
        <taxon>Embryophyta</taxon>
        <taxon>Tracheophyta</taxon>
        <taxon>Spermatophyta</taxon>
        <taxon>Magnoliopsida</taxon>
        <taxon>eudicotyledons</taxon>
        <taxon>Gunneridae</taxon>
        <taxon>Pentapetalae</taxon>
        <taxon>asterids</taxon>
        <taxon>campanulids</taxon>
        <taxon>Asterales</taxon>
        <taxon>Asteraceae</taxon>
        <taxon>Asteroideae</taxon>
        <taxon>Heliantheae alliance</taxon>
        <taxon>Tageteae</taxon>
        <taxon>Tagetes</taxon>
    </lineage>
</organism>
<dbReference type="GO" id="GO:0071818">
    <property type="term" value="C:BAT3 complex"/>
    <property type="evidence" value="ECO:0007669"/>
    <property type="project" value="TreeGrafter"/>
</dbReference>
<feature type="compositionally biased region" description="Low complexity" evidence="1">
    <location>
        <begin position="328"/>
        <end position="340"/>
    </location>
</feature>
<dbReference type="AlphaFoldDB" id="A0AAD8JR01"/>
<dbReference type="InterPro" id="IPR029071">
    <property type="entry name" value="Ubiquitin-like_domsf"/>
</dbReference>
<dbReference type="Pfam" id="PF00240">
    <property type="entry name" value="ubiquitin"/>
    <property type="match status" value="1"/>
</dbReference>
<feature type="region of interest" description="Disordered" evidence="1">
    <location>
        <begin position="569"/>
        <end position="669"/>
    </location>
</feature>
<dbReference type="GO" id="GO:0051787">
    <property type="term" value="F:misfolded protein binding"/>
    <property type="evidence" value="ECO:0007669"/>
    <property type="project" value="TreeGrafter"/>
</dbReference>
<feature type="compositionally biased region" description="Polar residues" evidence="1">
    <location>
        <begin position="600"/>
        <end position="627"/>
    </location>
</feature>
<feature type="compositionally biased region" description="Polar residues" evidence="1">
    <location>
        <begin position="650"/>
        <end position="669"/>
    </location>
</feature>
<dbReference type="PROSITE" id="PS50053">
    <property type="entry name" value="UBIQUITIN_2"/>
    <property type="match status" value="1"/>
</dbReference>
<dbReference type="PANTHER" id="PTHR15204">
    <property type="entry name" value="LARGE PROLINE-RICH PROTEIN BAG6"/>
    <property type="match status" value="1"/>
</dbReference>
<protein>
    <recommendedName>
        <fullName evidence="2">Ubiquitin-like domain-containing protein</fullName>
    </recommendedName>
</protein>
<evidence type="ECO:0000313" key="3">
    <source>
        <dbReference type="EMBL" id="KAK1408293.1"/>
    </source>
</evidence>
<dbReference type="InterPro" id="IPR000626">
    <property type="entry name" value="Ubiquitin-like_dom"/>
</dbReference>
<feature type="region of interest" description="Disordered" evidence="1">
    <location>
        <begin position="322"/>
        <end position="342"/>
    </location>
</feature>
<dbReference type="PANTHER" id="PTHR15204:SF5">
    <property type="entry name" value="LARGE PROLINE-RICH PROTEIN BAG6 ISOFORM X1"/>
    <property type="match status" value="1"/>
</dbReference>
<sequence>MADQHSDEGVGIADVALESLKSKDVVGKHSDEGETLAEDKHSDKGDRIAEVAHESLKSKGVADKHSNEDEIIAEVALVADKHSDKGDKIAEVALESLKSKDVADKHSDEGESIAEVALEALNSKGVADEHSDEGALIATNSTIKNSESTTSGSTMPVSIFKETIATEVGLPVEQQRLIFRGKVLKDDDLLSEYRILISCYIKIVFQVYNVESGHTLHLVDRQPSEIQLSSGSSNVEATSRSSNAGQGDNVIGTRPQAAHVSHSVVLGSFGAGDQDEGSSPDVNQVIGAVLNLFGSGGQGSIGGTSTTQPHVQFSIPVQVAHGNETGNQSQPRSPSQSTPQGYQIPVGAVPAIPTLATVPIPESLHTLSEFMNHMERALSQNGNSTEAVPDVELPSNASGLPSLEALAVVMRHAQRLLSGPAADSLSHTIRRLEEEAGSSDVTVRTQVQTEAVHSGLAMQHLGALLLELGRTMLTLRIGRSPAECCINAGPAVYISPSGPNPIMVQPFPLQTNSLFSGSATHTVNHGSFGPIGIGAVPRHLNIHIHPGPRATNVESNQGEHANINVGVSSQTRGVGDNMRDGSQSSLGQAGVSLPEVRTDAVSTGNATSSSTKMKSLSETVGGSSSARRSIPLGLGPGGLTPQRRHRQTRSEVGSSGVSTSYANQNLTSSSSQLDPATIMNQVVQNPAFNNLLAGVSNQNGPGSQDVFRNLMGQLAQNPEMMNTVNQFAQQMDGNQDLTSVLSGMGGSGGGGNLDMSSLVQQMMPFVSQAFNSGSSSSSSTSTSSSNKLKSVLYKKGMLHRRLSSVKSLNTNERSSDFQMNLENAAQKIVEHYPPVEIFSSVVQTVAALRNHVYDTKAINELCMEEELAQEFTEMLKRDVSQRLQ</sequence>
<feature type="region of interest" description="Disordered" evidence="1">
    <location>
        <begin position="21"/>
        <end position="50"/>
    </location>
</feature>
<reference evidence="3" key="1">
    <citation type="journal article" date="2023" name="bioRxiv">
        <title>Improved chromosome-level genome assembly for marigold (Tagetes erecta).</title>
        <authorList>
            <person name="Jiang F."/>
            <person name="Yuan L."/>
            <person name="Wang S."/>
            <person name="Wang H."/>
            <person name="Xu D."/>
            <person name="Wang A."/>
            <person name="Fan W."/>
        </authorList>
    </citation>
    <scope>NUCLEOTIDE SEQUENCE</scope>
    <source>
        <strain evidence="3">WSJ</strain>
        <tissue evidence="3">Leaf</tissue>
    </source>
</reference>
<accession>A0AAD8JR01</accession>
<evidence type="ECO:0000259" key="2">
    <source>
        <dbReference type="PROSITE" id="PS50053"/>
    </source>
</evidence>
<dbReference type="EMBL" id="JAUHHV010000011">
    <property type="protein sequence ID" value="KAK1408293.1"/>
    <property type="molecule type" value="Genomic_DNA"/>
</dbReference>
<name>A0AAD8JR01_TARER</name>
<feature type="region of interest" description="Disordered" evidence="1">
    <location>
        <begin position="227"/>
        <end position="252"/>
    </location>
</feature>
<dbReference type="Proteomes" id="UP001229421">
    <property type="component" value="Unassembled WGS sequence"/>
</dbReference>
<comment type="caution">
    <text evidence="3">The sequence shown here is derived from an EMBL/GenBank/DDBJ whole genome shotgun (WGS) entry which is preliminary data.</text>
</comment>
<dbReference type="GO" id="GO:0031593">
    <property type="term" value="F:polyubiquitin modification-dependent protein binding"/>
    <property type="evidence" value="ECO:0007669"/>
    <property type="project" value="TreeGrafter"/>
</dbReference>
<feature type="domain" description="Ubiquitin-like" evidence="2">
    <location>
        <begin position="157"/>
        <end position="195"/>
    </location>
</feature>
<gene>
    <name evidence="3" type="ORF">QVD17_39943</name>
</gene>
<dbReference type="SMART" id="SM00213">
    <property type="entry name" value="UBQ"/>
    <property type="match status" value="1"/>
</dbReference>
<dbReference type="GO" id="GO:0036503">
    <property type="term" value="P:ERAD pathway"/>
    <property type="evidence" value="ECO:0007669"/>
    <property type="project" value="TreeGrafter"/>
</dbReference>
<feature type="compositionally biased region" description="Polar residues" evidence="1">
    <location>
        <begin position="227"/>
        <end position="246"/>
    </location>
</feature>
<evidence type="ECO:0000313" key="4">
    <source>
        <dbReference type="Proteomes" id="UP001229421"/>
    </source>
</evidence>
<proteinExistence type="predicted"/>
<keyword evidence="4" id="KW-1185">Reference proteome</keyword>
<dbReference type="SUPFAM" id="SSF54236">
    <property type="entry name" value="Ubiquitin-like"/>
    <property type="match status" value="1"/>
</dbReference>
<evidence type="ECO:0000256" key="1">
    <source>
        <dbReference type="SAM" id="MobiDB-lite"/>
    </source>
</evidence>
<dbReference type="Gene3D" id="3.10.20.90">
    <property type="entry name" value="Phosphatidylinositol 3-kinase Catalytic Subunit, Chain A, domain 1"/>
    <property type="match status" value="1"/>
</dbReference>